<proteinExistence type="predicted"/>
<dbReference type="EMBL" id="JTHP01000129">
    <property type="protein sequence ID" value="KJD42373.1"/>
    <property type="molecule type" value="Genomic_DNA"/>
</dbReference>
<evidence type="ECO:0000313" key="2">
    <source>
        <dbReference type="Proteomes" id="UP000032534"/>
    </source>
</evidence>
<sequence length="305" mass="35997">MDERILNEFVKFLAMKKRLKVSTQEGYLTYIRHFIDIASSRNASDNIEGFFQEEIIRTFYNVKPSSISSAVLLAFSQFLYERKLIDRVPFLDINHRLLELKITPTRLFKTEFLSEKQVEFIRGERVYYRFIENPKRLDKEISIVGPVIWELALMGLEQKELISLTIHDLEVSHNRYRIRNLYREKNDLLSEWITLNSYTITKLIRYLEYRSKLSVKNEELLLIEGRPLDNRSINHAFSIFKRVENLRELQNSGEINAQLLVRTGILLSLLKTNGQGLIDIIRIFGLDNSQVSYSITEYLRSTYGK</sequence>
<dbReference type="Proteomes" id="UP000032534">
    <property type="component" value="Unassembled WGS sequence"/>
</dbReference>
<name>A0A0D7WUI2_9BACL</name>
<dbReference type="AlphaFoldDB" id="A0A0D7WUI2"/>
<organism evidence="1 2">
    <name type="scientific">Paenibacillus terrae</name>
    <dbReference type="NCBI Taxonomy" id="159743"/>
    <lineage>
        <taxon>Bacteria</taxon>
        <taxon>Bacillati</taxon>
        <taxon>Bacillota</taxon>
        <taxon>Bacilli</taxon>
        <taxon>Bacillales</taxon>
        <taxon>Paenibacillaceae</taxon>
        <taxon>Paenibacillus</taxon>
    </lineage>
</organism>
<comment type="caution">
    <text evidence="1">The sequence shown here is derived from an EMBL/GenBank/DDBJ whole genome shotgun (WGS) entry which is preliminary data.</text>
</comment>
<dbReference type="InterPro" id="IPR011010">
    <property type="entry name" value="DNA_brk_join_enz"/>
</dbReference>
<gene>
    <name evidence="1" type="ORF">QD47_28535</name>
</gene>
<dbReference type="GO" id="GO:0003677">
    <property type="term" value="F:DNA binding"/>
    <property type="evidence" value="ECO:0007669"/>
    <property type="project" value="InterPro"/>
</dbReference>
<keyword evidence="2" id="KW-1185">Reference proteome</keyword>
<dbReference type="PATRIC" id="fig|159743.3.peg.6370"/>
<reference evidence="1 2" key="1">
    <citation type="submission" date="2014-11" db="EMBL/GenBank/DDBJ databases">
        <title>Draft Genome Sequences of Paenibacillus polymyxa NRRL B-30509 and Paenibacillus terrae NRRL B-30644, Strains from a Poultry Environment that Produce Tridecaptin A and Paenicidins.</title>
        <authorList>
            <person name="van Belkum M.J."/>
            <person name="Lohans C.T."/>
            <person name="Vederas J.C."/>
        </authorList>
    </citation>
    <scope>NUCLEOTIDE SEQUENCE [LARGE SCALE GENOMIC DNA]</scope>
    <source>
        <strain evidence="1 2">NRRL B-30644</strain>
    </source>
</reference>
<accession>A0A0D7WUI2</accession>
<evidence type="ECO:0000313" key="1">
    <source>
        <dbReference type="EMBL" id="KJD42373.1"/>
    </source>
</evidence>
<evidence type="ECO:0008006" key="3">
    <source>
        <dbReference type="Google" id="ProtNLM"/>
    </source>
</evidence>
<dbReference type="RefSeq" id="WP_044649307.1">
    <property type="nucleotide sequence ID" value="NZ_JTHP01000129.1"/>
</dbReference>
<protein>
    <recommendedName>
        <fullName evidence="3">Core-binding (CB) domain-containing protein</fullName>
    </recommendedName>
</protein>
<dbReference type="SUPFAM" id="SSF56349">
    <property type="entry name" value="DNA breaking-rejoining enzymes"/>
    <property type="match status" value="1"/>
</dbReference>